<keyword evidence="5" id="KW-0720">Serine protease</keyword>
<dbReference type="OrthoDB" id="8781117at2"/>
<evidence type="ECO:0000256" key="7">
    <source>
        <dbReference type="ARBA" id="ARBA00023157"/>
    </source>
</evidence>
<comment type="caution">
    <text evidence="12">The sequence shown here is derived from an EMBL/GenBank/DDBJ whole genome shotgun (WGS) entry which is preliminary data.</text>
</comment>
<dbReference type="GO" id="GO:0006508">
    <property type="term" value="P:proteolysis"/>
    <property type="evidence" value="ECO:0007669"/>
    <property type="project" value="UniProtKB-KW"/>
</dbReference>
<dbReference type="CDD" id="cd21112">
    <property type="entry name" value="alphaLP-like"/>
    <property type="match status" value="1"/>
</dbReference>
<accession>A0A4R7UXL5</accession>
<proteinExistence type="inferred from homology"/>
<evidence type="ECO:0000313" key="13">
    <source>
        <dbReference type="Proteomes" id="UP000294927"/>
    </source>
</evidence>
<dbReference type="Pfam" id="PF02983">
    <property type="entry name" value="Pro_Al_protease"/>
    <property type="match status" value="1"/>
</dbReference>
<feature type="active site" description="Charge relay system" evidence="8">
    <location>
        <position position="250"/>
    </location>
</feature>
<evidence type="ECO:0000256" key="4">
    <source>
        <dbReference type="ARBA" id="ARBA00022801"/>
    </source>
</evidence>
<dbReference type="InterPro" id="IPR004236">
    <property type="entry name" value="Pept_S1_alpha_lytic"/>
</dbReference>
<feature type="disulfide bond" evidence="9">
    <location>
        <begin position="327"/>
        <end position="360"/>
    </location>
</feature>
<evidence type="ECO:0000256" key="3">
    <source>
        <dbReference type="ARBA" id="ARBA00022729"/>
    </source>
</evidence>
<keyword evidence="7 9" id="KW-1015">Disulfide bond</keyword>
<keyword evidence="6" id="KW-0865">Zymogen</keyword>
<evidence type="ECO:0000256" key="2">
    <source>
        <dbReference type="ARBA" id="ARBA00022670"/>
    </source>
</evidence>
<name>A0A4R7UXL5_9PSEU</name>
<dbReference type="InterPro" id="IPR035070">
    <property type="entry name" value="Streptogrisin_prodomain"/>
</dbReference>
<evidence type="ECO:0000256" key="6">
    <source>
        <dbReference type="ARBA" id="ARBA00023145"/>
    </source>
</evidence>
<feature type="domain" description="Peptidase S1A alpha-lytic prodomain" evidence="11">
    <location>
        <begin position="118"/>
        <end position="174"/>
    </location>
</feature>
<dbReference type="SUPFAM" id="SSF50494">
    <property type="entry name" value="Trypsin-like serine proteases"/>
    <property type="match status" value="1"/>
</dbReference>
<dbReference type="InterPro" id="IPR033116">
    <property type="entry name" value="TRYPSIN_SER"/>
</dbReference>
<keyword evidence="2" id="KW-0645">Protease</keyword>
<dbReference type="AlphaFoldDB" id="A0A4R7UXL5"/>
<dbReference type="PRINTS" id="PR00861">
    <property type="entry name" value="ALYTICPTASE"/>
</dbReference>
<protein>
    <submittedName>
        <fullName evidence="12">Streptogrisin C</fullName>
    </submittedName>
</protein>
<organism evidence="12 13">
    <name type="scientific">Actinophytocola oryzae</name>
    <dbReference type="NCBI Taxonomy" id="502181"/>
    <lineage>
        <taxon>Bacteria</taxon>
        <taxon>Bacillati</taxon>
        <taxon>Actinomycetota</taxon>
        <taxon>Actinomycetes</taxon>
        <taxon>Pseudonocardiales</taxon>
        <taxon>Pseudonocardiaceae</taxon>
    </lineage>
</organism>
<dbReference type="SUPFAM" id="SSF54806">
    <property type="entry name" value="Alpha-lytic protease prodomain"/>
    <property type="match status" value="1"/>
</dbReference>
<evidence type="ECO:0000256" key="1">
    <source>
        <dbReference type="ARBA" id="ARBA00007664"/>
    </source>
</evidence>
<feature type="active site" description="Charge relay system" evidence="8">
    <location>
        <position position="223"/>
    </location>
</feature>
<evidence type="ECO:0000313" key="12">
    <source>
        <dbReference type="EMBL" id="TDV40782.1"/>
    </source>
</evidence>
<comment type="similarity">
    <text evidence="1">Belongs to the peptidase S1 family.</text>
</comment>
<evidence type="ECO:0000259" key="11">
    <source>
        <dbReference type="Pfam" id="PF02983"/>
    </source>
</evidence>
<feature type="active site" description="Charge relay system" evidence="8">
    <location>
        <position position="333"/>
    </location>
</feature>
<dbReference type="Gene3D" id="2.40.10.10">
    <property type="entry name" value="Trypsin-like serine proteases"/>
    <property type="match status" value="2"/>
</dbReference>
<reference evidence="12 13" key="1">
    <citation type="submission" date="2019-03" db="EMBL/GenBank/DDBJ databases">
        <title>Genomic Encyclopedia of Archaeal and Bacterial Type Strains, Phase II (KMG-II): from individual species to whole genera.</title>
        <authorList>
            <person name="Goeker M."/>
        </authorList>
    </citation>
    <scope>NUCLEOTIDE SEQUENCE [LARGE SCALE GENOMIC DNA]</scope>
    <source>
        <strain evidence="12 13">DSM 45499</strain>
    </source>
</reference>
<keyword evidence="3 10" id="KW-0732">Signal</keyword>
<dbReference type="InterPro" id="IPR009003">
    <property type="entry name" value="Peptidase_S1_PA"/>
</dbReference>
<dbReference type="GO" id="GO:0005576">
    <property type="term" value="C:extracellular region"/>
    <property type="evidence" value="ECO:0007669"/>
    <property type="project" value="InterPro"/>
</dbReference>
<dbReference type="PROSITE" id="PS00135">
    <property type="entry name" value="TRYPSIN_SER"/>
    <property type="match status" value="1"/>
</dbReference>
<evidence type="ECO:0000256" key="8">
    <source>
        <dbReference type="PIRSR" id="PIRSR001134-1"/>
    </source>
</evidence>
<dbReference type="InterPro" id="IPR037295">
    <property type="entry name" value="Alpha-lytic_protease_prodomain"/>
</dbReference>
<dbReference type="PIRSF" id="PIRSF001134">
    <property type="entry name" value="Streptogrisin"/>
    <property type="match status" value="1"/>
</dbReference>
<keyword evidence="13" id="KW-1185">Reference proteome</keyword>
<evidence type="ECO:0000256" key="10">
    <source>
        <dbReference type="SAM" id="SignalP"/>
    </source>
</evidence>
<dbReference type="Proteomes" id="UP000294927">
    <property type="component" value="Unassembled WGS sequence"/>
</dbReference>
<feature type="chain" id="PRO_5020243514" evidence="10">
    <location>
        <begin position="30"/>
        <end position="385"/>
    </location>
</feature>
<feature type="disulfide bond" evidence="9">
    <location>
        <begin position="291"/>
        <end position="301"/>
    </location>
</feature>
<keyword evidence="4" id="KW-0378">Hydrolase</keyword>
<sequence length="385" mass="38466">MNRTTLVRMSGFALLAVGTAITFAAPANAAPAGGSSANSAVQEALQRDLGLSPQQAEVRFQQEKAAFSKESSIKAALGADFAGSRFDGQSGKLVVNVSDASRVSEVTAAGAVAKVVEHSSADVNAVQAKLAQGSASMPKSVTAWYVDSVTNTVVVEVYGSDAAASSWAKSLGADRVVQVSERPQTYWNVIGGQAITTTSGSRCSAGFNARSSSGARYIIDAGHCGNLGGTWSGPGGTLGTVAGSSFPGNDYSAIRVSSTSATSTALVDRYSSGSDVTVSGSSGGSVGAAVCRSGSTTGWHCGTINALNTTVTYSQGSVGQMIRTNVCAEPGDSGGSLVTSPGSGTRVTALGMTSGGSGNCSSGGTTYFQPVNEALSAYGLTLYTG</sequence>
<evidence type="ECO:0000256" key="5">
    <source>
        <dbReference type="ARBA" id="ARBA00022825"/>
    </source>
</evidence>
<dbReference type="EMBL" id="SOCP01000022">
    <property type="protein sequence ID" value="TDV40782.1"/>
    <property type="molecule type" value="Genomic_DNA"/>
</dbReference>
<feature type="disulfide bond" evidence="9">
    <location>
        <begin position="203"/>
        <end position="224"/>
    </location>
</feature>
<dbReference type="InterPro" id="IPR001316">
    <property type="entry name" value="Pept_S1A_streptogrisin"/>
</dbReference>
<dbReference type="InterPro" id="IPR043504">
    <property type="entry name" value="Peptidase_S1_PA_chymotrypsin"/>
</dbReference>
<feature type="signal peptide" evidence="10">
    <location>
        <begin position="1"/>
        <end position="29"/>
    </location>
</feature>
<gene>
    <name evidence="12" type="ORF">CLV71_122173</name>
</gene>
<dbReference type="GO" id="GO:0004252">
    <property type="term" value="F:serine-type endopeptidase activity"/>
    <property type="evidence" value="ECO:0007669"/>
    <property type="project" value="InterPro"/>
</dbReference>
<dbReference type="Gene3D" id="3.30.300.50">
    <property type="match status" value="2"/>
</dbReference>
<evidence type="ECO:0000256" key="9">
    <source>
        <dbReference type="PIRSR" id="PIRSR001134-2"/>
    </source>
</evidence>